<comment type="caution">
    <text evidence="1">The sequence shown here is derived from an EMBL/GenBank/DDBJ whole genome shotgun (WGS) entry which is preliminary data.</text>
</comment>
<evidence type="ECO:0000313" key="1">
    <source>
        <dbReference type="EMBL" id="KAK1869790.1"/>
    </source>
</evidence>
<protein>
    <submittedName>
        <fullName evidence="1">Uncharacterized protein</fullName>
    </submittedName>
</protein>
<proteinExistence type="predicted"/>
<keyword evidence="2" id="KW-1185">Reference proteome</keyword>
<dbReference type="EMBL" id="CM020620">
    <property type="protein sequence ID" value="KAK1869790.1"/>
    <property type="molecule type" value="Genomic_DNA"/>
</dbReference>
<dbReference type="Proteomes" id="UP000798662">
    <property type="component" value="Chromosome 3"/>
</dbReference>
<reference evidence="1" key="1">
    <citation type="submission" date="2019-11" db="EMBL/GenBank/DDBJ databases">
        <title>Nori genome reveals adaptations in red seaweeds to the harsh intertidal environment.</title>
        <authorList>
            <person name="Wang D."/>
            <person name="Mao Y."/>
        </authorList>
    </citation>
    <scope>NUCLEOTIDE SEQUENCE</scope>
    <source>
        <tissue evidence="1">Gametophyte</tissue>
    </source>
</reference>
<sequence length="602" mass="63370">MVREPFPGASYGIHPRDARHRSSRHHLCCGRRRTRTAADARLYQVGAGDARRPRPQGLAELPVHTGTLPTLCLLDLPQELLLLVMRHLVQSTFVDVHLRGGRSARLMMEEEMTSPDRLSIHAGGRVADTEVVDFAVWAAVGAVAGTCGALRDALLGSIVAVRLHVPWSAAAAHREPTRLTAWLRRLPYLTAVELHWGYGYRSDVSPLAVWPATVLETLATLPSLRVLAALGAPLTRPLGLALAAIPHLHSLRVEEEPNDQVVGSPEPAAAVRAALASAAPRLRHLRIVLDGDPNAAAWLVNVPPALRLVRFSAEDALGTAAAAAAFVAFCPNVVDVDLRGSQNFLTSIPGLTDDALAVLGTLPHLESLQAGCGAHFTAVGLRALFRTLPQQLRVFGAAGFVGATGNTELLTPVAAAAIHDAPAGGPRAMTFGFELSTRALAALVDGPGVAALRALCLAQLRAGGGDWAVLARLPALRALTIDLVLMDRAADVPSVPLPTLSALTFGRCFGTDMTWRAGMSEALVGALAVAAPALSSLHVSQVQTRAAPLLLAATTLGSSLRHLRATVLHHDPDDAAAVVTARGVLAQTHPLCVVKVEEAWGD</sequence>
<name>A0ACC3CHV3_PYRYE</name>
<evidence type="ECO:0000313" key="2">
    <source>
        <dbReference type="Proteomes" id="UP000798662"/>
    </source>
</evidence>
<accession>A0ACC3CHV3</accession>
<organism evidence="1 2">
    <name type="scientific">Pyropia yezoensis</name>
    <name type="common">Susabi-nori</name>
    <name type="synonym">Porphyra yezoensis</name>
    <dbReference type="NCBI Taxonomy" id="2788"/>
    <lineage>
        <taxon>Eukaryota</taxon>
        <taxon>Rhodophyta</taxon>
        <taxon>Bangiophyceae</taxon>
        <taxon>Bangiales</taxon>
        <taxon>Bangiaceae</taxon>
        <taxon>Pyropia</taxon>
    </lineage>
</organism>
<gene>
    <name evidence="1" type="ORF">I4F81_012256</name>
</gene>